<comment type="domain">
    <text evidence="13">Subfamily III proteins have a conserved RTxK motif about 40-50 residues from the C-terminus; the threonine may be replaced by serine or cysteine.</text>
</comment>
<evidence type="ECO:0000256" key="7">
    <source>
        <dbReference type="ARBA" id="ARBA00022691"/>
    </source>
</evidence>
<evidence type="ECO:0000256" key="4">
    <source>
        <dbReference type="ARBA" id="ARBA00022596"/>
    </source>
</evidence>
<dbReference type="GO" id="GO:0032259">
    <property type="term" value="P:methylation"/>
    <property type="evidence" value="ECO:0007669"/>
    <property type="project" value="UniProtKB-KW"/>
</dbReference>
<keyword evidence="4" id="KW-0533">Nickel</keyword>
<comment type="catalytic activity">
    <reaction evidence="1">
        <text>L-glutamyl-[protein] + S-adenosyl-L-methionine = [protein]-L-glutamate 5-O-methyl ester + S-adenosyl-L-homocysteine</text>
        <dbReference type="Rhea" id="RHEA:24452"/>
        <dbReference type="Rhea" id="RHEA-COMP:10208"/>
        <dbReference type="Rhea" id="RHEA-COMP:10311"/>
        <dbReference type="ChEBI" id="CHEBI:29973"/>
        <dbReference type="ChEBI" id="CHEBI:57856"/>
        <dbReference type="ChEBI" id="CHEBI:59789"/>
        <dbReference type="ChEBI" id="CHEBI:82795"/>
    </reaction>
</comment>
<dbReference type="PANTHER" id="PTHR12260">
    <property type="entry name" value="DAMAGE-CONTROL PHOSPHATASE ARMT1"/>
    <property type="match status" value="1"/>
</dbReference>
<evidence type="ECO:0000256" key="10">
    <source>
        <dbReference type="ARBA" id="ARBA00023211"/>
    </source>
</evidence>
<dbReference type="PANTHER" id="PTHR12260:SF6">
    <property type="entry name" value="DAMAGE-CONTROL PHOSPHATASE ARMT1"/>
    <property type="match status" value="1"/>
</dbReference>
<name>A0A9P8V3J5_9PEZI</name>
<dbReference type="Gene3D" id="1.20.930.60">
    <property type="match status" value="1"/>
</dbReference>
<dbReference type="GO" id="GO:0046872">
    <property type="term" value="F:metal ion binding"/>
    <property type="evidence" value="ECO:0007669"/>
    <property type="project" value="UniProtKB-UniRule"/>
</dbReference>
<dbReference type="GO" id="GO:0016791">
    <property type="term" value="F:phosphatase activity"/>
    <property type="evidence" value="ECO:0007669"/>
    <property type="project" value="TreeGrafter"/>
</dbReference>
<dbReference type="GO" id="GO:0008168">
    <property type="term" value="F:methyltransferase activity"/>
    <property type="evidence" value="ECO:0007669"/>
    <property type="project" value="UniProtKB-KW"/>
</dbReference>
<comment type="catalytic activity">
    <reaction evidence="2 13">
        <text>beta-D-fructose 1-phosphate + H2O = D-fructose + phosphate</text>
        <dbReference type="Rhea" id="RHEA:35603"/>
        <dbReference type="ChEBI" id="CHEBI:15377"/>
        <dbReference type="ChEBI" id="CHEBI:37721"/>
        <dbReference type="ChEBI" id="CHEBI:43474"/>
        <dbReference type="ChEBI" id="CHEBI:138881"/>
    </reaction>
</comment>
<dbReference type="SUPFAM" id="SSF111321">
    <property type="entry name" value="AF1104-like"/>
    <property type="match status" value="1"/>
</dbReference>
<comment type="caution">
    <text evidence="15">The sequence shown here is derived from an EMBL/GenBank/DDBJ whole genome shotgun (WGS) entry which is preliminary data.</text>
</comment>
<evidence type="ECO:0000259" key="14">
    <source>
        <dbReference type="Pfam" id="PF01937"/>
    </source>
</evidence>
<dbReference type="Proteomes" id="UP000770015">
    <property type="component" value="Unassembled WGS sequence"/>
</dbReference>
<dbReference type="OrthoDB" id="541375at2759"/>
<evidence type="ECO:0000256" key="12">
    <source>
        <dbReference type="ARBA" id="ARBA00048809"/>
    </source>
</evidence>
<gene>
    <name evidence="15" type="ORF">F5X68DRAFT_194396</name>
</gene>
<dbReference type="InterPro" id="IPR002791">
    <property type="entry name" value="ARMT1-like_metal-bd"/>
</dbReference>
<evidence type="ECO:0000256" key="3">
    <source>
        <dbReference type="ARBA" id="ARBA00009519"/>
    </source>
</evidence>
<proteinExistence type="inferred from homology"/>
<dbReference type="EC" id="3.1.3.-" evidence="13"/>
<dbReference type="InterPro" id="IPR039763">
    <property type="entry name" value="ARMT1"/>
</dbReference>
<keyword evidence="8 13" id="KW-0479">Metal-binding</keyword>
<dbReference type="GO" id="GO:0005634">
    <property type="term" value="C:nucleus"/>
    <property type="evidence" value="ECO:0007669"/>
    <property type="project" value="TreeGrafter"/>
</dbReference>
<protein>
    <recommendedName>
        <fullName evidence="13">Sugar phosphate phosphatase</fullName>
        <ecNumber evidence="13">3.1.3.-</ecNumber>
    </recommendedName>
</protein>
<sequence>MEFDPKTLDAAYSTGDTSCFGFTTARSRWPSILTGVIEDLQRSIADLKDGDKKADGLRLVAEVQDLRDDVVRDSIIKPLTANDSIASSYNDELAQRSPLTWLNSPWMFTECFMFKWLDVIITSSSHWKEYDVFSRQKLDSFRSSRDLVLGLAARYEALVEAVPSASPQSLKESFMELSEICLWGNVADLSLRPDMSNDEMKELQSACRTNEKLLCNDLTSVWASLQGKPDGTNKSKQSRVDIVLDNSGFELFGDLLLAGWLLSSGLVDKVILHAKSIPWFVSDVMPVDFEAILGVLQHPRVFFENGASPLAEKEARSLQFLYKSWNDFVQQGKLEVQADPFWTEPGTFWRMPSVAKDLFEDLKKSKVVIFKGDLNYRKLVGDVAWDPTTPFQTALGPLGHDSGVNILALRTCKADVIVGLDAGVDEKLRGDDSRSRNWAWTGDYAVASFSAGTSS</sequence>
<evidence type="ECO:0000256" key="5">
    <source>
        <dbReference type="ARBA" id="ARBA00022603"/>
    </source>
</evidence>
<organism evidence="15 16">
    <name type="scientific">Plectosphaerella plurivora</name>
    <dbReference type="NCBI Taxonomy" id="936078"/>
    <lineage>
        <taxon>Eukaryota</taxon>
        <taxon>Fungi</taxon>
        <taxon>Dikarya</taxon>
        <taxon>Ascomycota</taxon>
        <taxon>Pezizomycotina</taxon>
        <taxon>Sordariomycetes</taxon>
        <taxon>Hypocreomycetidae</taxon>
        <taxon>Glomerellales</taxon>
        <taxon>Plectosphaerellaceae</taxon>
        <taxon>Plectosphaerella</taxon>
    </lineage>
</organism>
<reference evidence="15" key="1">
    <citation type="journal article" date="2021" name="Nat. Commun.">
        <title>Genetic determinants of endophytism in the Arabidopsis root mycobiome.</title>
        <authorList>
            <person name="Mesny F."/>
            <person name="Miyauchi S."/>
            <person name="Thiergart T."/>
            <person name="Pickel B."/>
            <person name="Atanasova L."/>
            <person name="Karlsson M."/>
            <person name="Huettel B."/>
            <person name="Barry K.W."/>
            <person name="Haridas S."/>
            <person name="Chen C."/>
            <person name="Bauer D."/>
            <person name="Andreopoulos W."/>
            <person name="Pangilinan J."/>
            <person name="LaButti K."/>
            <person name="Riley R."/>
            <person name="Lipzen A."/>
            <person name="Clum A."/>
            <person name="Drula E."/>
            <person name="Henrissat B."/>
            <person name="Kohler A."/>
            <person name="Grigoriev I.V."/>
            <person name="Martin F.M."/>
            <person name="Hacquard S."/>
        </authorList>
    </citation>
    <scope>NUCLEOTIDE SEQUENCE</scope>
    <source>
        <strain evidence="15">MPI-SDFR-AT-0117</strain>
    </source>
</reference>
<evidence type="ECO:0000256" key="13">
    <source>
        <dbReference type="RuleBase" id="RU367030"/>
    </source>
</evidence>
<keyword evidence="9 13" id="KW-0378">Hydrolase</keyword>
<dbReference type="EMBL" id="JAGSXJ010000029">
    <property type="protein sequence ID" value="KAH6670894.1"/>
    <property type="molecule type" value="Genomic_DNA"/>
</dbReference>
<dbReference type="GO" id="GO:0006974">
    <property type="term" value="P:DNA damage response"/>
    <property type="evidence" value="ECO:0007669"/>
    <property type="project" value="TreeGrafter"/>
</dbReference>
<comment type="catalytic activity">
    <reaction evidence="12 13">
        <text>beta-D-fructose 6-phosphate = dihydroxyacetone + D-glyceraldehyde 3-phosphate</text>
        <dbReference type="Rhea" id="RHEA:28002"/>
        <dbReference type="ChEBI" id="CHEBI:16016"/>
        <dbReference type="ChEBI" id="CHEBI:57634"/>
        <dbReference type="ChEBI" id="CHEBI:59776"/>
    </reaction>
</comment>
<dbReference type="AlphaFoldDB" id="A0A9P8V3J5"/>
<evidence type="ECO:0000256" key="6">
    <source>
        <dbReference type="ARBA" id="ARBA00022679"/>
    </source>
</evidence>
<comment type="cofactor">
    <cofactor evidence="13">
        <name>Mn(2+)</name>
        <dbReference type="ChEBI" id="CHEBI:29035"/>
    </cofactor>
    <cofactor evidence="13">
        <name>Ni(2+)</name>
        <dbReference type="ChEBI" id="CHEBI:49786"/>
    </cofactor>
</comment>
<dbReference type="FunFam" id="3.40.50.10880:FF:000002">
    <property type="entry name" value="Acidic residue methyltransferase 1"/>
    <property type="match status" value="1"/>
</dbReference>
<evidence type="ECO:0000313" key="15">
    <source>
        <dbReference type="EMBL" id="KAH6670894.1"/>
    </source>
</evidence>
<dbReference type="Gene3D" id="3.40.50.10880">
    <property type="entry name" value="Uncharacterised protein PF01937, DUF89, domain 3"/>
    <property type="match status" value="1"/>
</dbReference>
<evidence type="ECO:0000256" key="9">
    <source>
        <dbReference type="ARBA" id="ARBA00022801"/>
    </source>
</evidence>
<dbReference type="InterPro" id="IPR036075">
    <property type="entry name" value="ARMT-1-like_metal-bd_sf"/>
</dbReference>
<keyword evidence="10 13" id="KW-0464">Manganese</keyword>
<accession>A0A9P8V3J5</accession>
<evidence type="ECO:0000313" key="16">
    <source>
        <dbReference type="Proteomes" id="UP000770015"/>
    </source>
</evidence>
<evidence type="ECO:0000256" key="1">
    <source>
        <dbReference type="ARBA" id="ARBA00000807"/>
    </source>
</evidence>
<keyword evidence="6" id="KW-0808">Transferase</keyword>
<comment type="function">
    <text evidence="11">Metal-dependent phosphatase that shows phosphatase activity against several substrates, including fructose-1-phosphate and fructose-6-phosphate. Its preference for fructose-1-phosphate, a strong glycating agent that causes DNA damage rather than a canonical yeast metabolite, suggests a damage-control function in hexose phosphate metabolism. Has also been shown to have O-methyltransferase activity that methylates glutamate residues of target proteins to form gamma-glutamyl methyl ester residues. Possibly methylates PCNA, suggesting it is involved in the DNA damage response.</text>
</comment>
<comment type="similarity">
    <text evidence="3 13">Belongs to the damage-control phosphatase family. Sugar phosphate phosphatase III subfamily.</text>
</comment>
<dbReference type="Pfam" id="PF01937">
    <property type="entry name" value="ARMT1-like_dom"/>
    <property type="match status" value="1"/>
</dbReference>
<keyword evidence="5" id="KW-0489">Methyltransferase</keyword>
<keyword evidence="7" id="KW-0949">S-adenosyl-L-methionine</keyword>
<evidence type="ECO:0000256" key="11">
    <source>
        <dbReference type="ARBA" id="ARBA00045980"/>
    </source>
</evidence>
<keyword evidence="16" id="KW-1185">Reference proteome</keyword>
<evidence type="ECO:0000256" key="2">
    <source>
        <dbReference type="ARBA" id="ARBA00001326"/>
    </source>
</evidence>
<evidence type="ECO:0000256" key="8">
    <source>
        <dbReference type="ARBA" id="ARBA00022723"/>
    </source>
</evidence>
<feature type="domain" description="Damage-control phosphatase ARMT1-like metal-binding" evidence="14">
    <location>
        <begin position="24"/>
        <end position="428"/>
    </location>
</feature>